<dbReference type="SUPFAM" id="SSF53335">
    <property type="entry name" value="S-adenosyl-L-methionine-dependent methyltransferases"/>
    <property type="match status" value="1"/>
</dbReference>
<dbReference type="Pfam" id="PF07021">
    <property type="entry name" value="MetW"/>
    <property type="match status" value="1"/>
</dbReference>
<dbReference type="CDD" id="cd02440">
    <property type="entry name" value="AdoMet_MTases"/>
    <property type="match status" value="1"/>
</dbReference>
<reference evidence="1 2" key="1">
    <citation type="submission" date="2016-10" db="EMBL/GenBank/DDBJ databases">
        <authorList>
            <person name="de Groot N.N."/>
        </authorList>
    </citation>
    <scope>NUCLEOTIDE SEQUENCE [LARGE SCALE GENOMIC DNA]</scope>
    <source>
        <strain evidence="1 2">AA1</strain>
    </source>
</reference>
<gene>
    <name evidence="1" type="ORF">SAMN05216233_11480</name>
</gene>
<dbReference type="RefSeq" id="WP_217640344.1">
    <property type="nucleotide sequence ID" value="NZ_FMUX01000014.1"/>
</dbReference>
<dbReference type="Proteomes" id="UP000198870">
    <property type="component" value="Unassembled WGS sequence"/>
</dbReference>
<dbReference type="STRING" id="419481.SAMN05216233_11480"/>
<dbReference type="EMBL" id="FMUX01000014">
    <property type="protein sequence ID" value="SCY63705.1"/>
    <property type="molecule type" value="Genomic_DNA"/>
</dbReference>
<organism evidence="1 2">
    <name type="scientific">Desulfoluna spongiiphila</name>
    <dbReference type="NCBI Taxonomy" id="419481"/>
    <lineage>
        <taxon>Bacteria</taxon>
        <taxon>Pseudomonadati</taxon>
        <taxon>Thermodesulfobacteriota</taxon>
        <taxon>Desulfobacteria</taxon>
        <taxon>Desulfobacterales</taxon>
        <taxon>Desulfolunaceae</taxon>
        <taxon>Desulfoluna</taxon>
    </lineage>
</organism>
<dbReference type="InterPro" id="IPR010743">
    <property type="entry name" value="Methionine_synth_MetW"/>
</dbReference>
<evidence type="ECO:0000313" key="1">
    <source>
        <dbReference type="EMBL" id="SCY63705.1"/>
    </source>
</evidence>
<evidence type="ECO:0000313" key="2">
    <source>
        <dbReference type="Proteomes" id="UP000198870"/>
    </source>
</evidence>
<proteinExistence type="predicted"/>
<name>A0A1G5HIL7_9BACT</name>
<dbReference type="NCBIfam" id="TIGR02081">
    <property type="entry name" value="metW"/>
    <property type="match status" value="1"/>
</dbReference>
<keyword evidence="2" id="KW-1185">Reference proteome</keyword>
<dbReference type="Gene3D" id="3.40.50.150">
    <property type="entry name" value="Vaccinia Virus protein VP39"/>
    <property type="match status" value="1"/>
</dbReference>
<protein>
    <submittedName>
        <fullName evidence="1">Methionine biosynthesis protein MetW</fullName>
    </submittedName>
</protein>
<dbReference type="AlphaFoldDB" id="A0A1G5HIL7"/>
<dbReference type="InterPro" id="IPR029063">
    <property type="entry name" value="SAM-dependent_MTases_sf"/>
</dbReference>
<accession>A0A1G5HIL7</accession>
<sequence>MPESLRNLRYDLSIIASWVRPGTRVLGLGCGDGDLLYALKRHKKVVETGIEIDEAQVARCIERGLTVVQGDMNEEVKDYPDDFFDYVICSQTLQQAYDPSGLIREMLRIGKHAVVSFPNFCHWRIRLQMLASGYVPRTRELPYEWYDTPNIRVLSLNDFRRFAGEVGFSIRKEATINSRDIRVTGTEVGFLPNLRATYGIYLIGR</sequence>